<proteinExistence type="predicted"/>
<keyword evidence="1" id="KW-0812">Transmembrane</keyword>
<dbReference type="Proteomes" id="UP000318081">
    <property type="component" value="Chromosome"/>
</dbReference>
<keyword evidence="1" id="KW-1133">Transmembrane helix</keyword>
<gene>
    <name evidence="2" type="ORF">TBK1r_22530</name>
</gene>
<name>A0ABX5XPN7_9BACT</name>
<protein>
    <submittedName>
        <fullName evidence="2">Uncharacterized protein</fullName>
    </submittedName>
</protein>
<reference evidence="2 3" key="1">
    <citation type="submission" date="2019-02" db="EMBL/GenBank/DDBJ databases">
        <title>Deep-cultivation of Planctomycetes and their phenomic and genomic characterization uncovers novel biology.</title>
        <authorList>
            <person name="Wiegand S."/>
            <person name="Jogler M."/>
            <person name="Boedeker C."/>
            <person name="Pinto D."/>
            <person name="Vollmers J."/>
            <person name="Rivas-Marin E."/>
            <person name="Kohn T."/>
            <person name="Peeters S.H."/>
            <person name="Heuer A."/>
            <person name="Rast P."/>
            <person name="Oberbeckmann S."/>
            <person name="Bunk B."/>
            <person name="Jeske O."/>
            <person name="Meyerdierks A."/>
            <person name="Storesund J.E."/>
            <person name="Kallscheuer N."/>
            <person name="Luecker S."/>
            <person name="Lage O.M."/>
            <person name="Pohl T."/>
            <person name="Merkel B.J."/>
            <person name="Hornburger P."/>
            <person name="Mueller R.-W."/>
            <person name="Bruemmer F."/>
            <person name="Labrenz M."/>
            <person name="Spormann A.M."/>
            <person name="Op den Camp H."/>
            <person name="Overmann J."/>
            <person name="Amann R."/>
            <person name="Jetten M.S.M."/>
            <person name="Mascher T."/>
            <person name="Medema M.H."/>
            <person name="Devos D.P."/>
            <person name="Kaster A.-K."/>
            <person name="Ovreas L."/>
            <person name="Rohde M."/>
            <person name="Galperin M.Y."/>
            <person name="Jogler C."/>
        </authorList>
    </citation>
    <scope>NUCLEOTIDE SEQUENCE [LARGE SCALE GENOMIC DNA]</scope>
    <source>
        <strain evidence="2 3">TBK1r</strain>
    </source>
</reference>
<organism evidence="2 3">
    <name type="scientific">Stieleria magnilauensis</name>
    <dbReference type="NCBI Taxonomy" id="2527963"/>
    <lineage>
        <taxon>Bacteria</taxon>
        <taxon>Pseudomonadati</taxon>
        <taxon>Planctomycetota</taxon>
        <taxon>Planctomycetia</taxon>
        <taxon>Pirellulales</taxon>
        <taxon>Pirellulaceae</taxon>
        <taxon>Stieleria</taxon>
    </lineage>
</organism>
<accession>A0ABX5XPN7</accession>
<evidence type="ECO:0000256" key="1">
    <source>
        <dbReference type="SAM" id="Phobius"/>
    </source>
</evidence>
<feature type="transmembrane region" description="Helical" evidence="1">
    <location>
        <begin position="12"/>
        <end position="30"/>
    </location>
</feature>
<keyword evidence="3" id="KW-1185">Reference proteome</keyword>
<evidence type="ECO:0000313" key="3">
    <source>
        <dbReference type="Proteomes" id="UP000318081"/>
    </source>
</evidence>
<evidence type="ECO:0000313" key="2">
    <source>
        <dbReference type="EMBL" id="QDV83316.1"/>
    </source>
</evidence>
<sequence>MESCLSRIRFDSSTNWVVMILAIAAFWWRVHLSACRFAPMPTSFAAPLV</sequence>
<keyword evidence="1" id="KW-0472">Membrane</keyword>
<dbReference type="EMBL" id="CP036432">
    <property type="protein sequence ID" value="QDV83316.1"/>
    <property type="molecule type" value="Genomic_DNA"/>
</dbReference>